<accession>A0A4S1WRS9</accession>
<sequence length="77" mass="8354">MISPAFEITSKRRRGYPSETHVKRGLRFVHGDVELIEKLGRKDPCPCGSGKSFQKLLPALGSVSTAPGAMTIGATRR</sequence>
<dbReference type="Gene3D" id="3.10.450.50">
    <property type="match status" value="1"/>
</dbReference>
<evidence type="ECO:0000313" key="1">
    <source>
        <dbReference type="EMBL" id="TGX46084.1"/>
    </source>
</evidence>
<gene>
    <name evidence="1" type="ORF">E5A74_02650</name>
</gene>
<keyword evidence="2" id="KW-1185">Reference proteome</keyword>
<proteinExistence type="predicted"/>
<evidence type="ECO:0000313" key="2">
    <source>
        <dbReference type="Proteomes" id="UP000309848"/>
    </source>
</evidence>
<name>A0A4S1WRS9_9SPHN</name>
<comment type="caution">
    <text evidence="1">The sequence shown here is derived from an EMBL/GenBank/DDBJ whole genome shotgun (WGS) entry which is preliminary data.</text>
</comment>
<protein>
    <recommendedName>
        <fullName evidence="3">Nucleic acid-binding protein</fullName>
    </recommendedName>
</protein>
<evidence type="ECO:0008006" key="3">
    <source>
        <dbReference type="Google" id="ProtNLM"/>
    </source>
</evidence>
<dbReference type="Pfam" id="PF02810">
    <property type="entry name" value="SEC-C"/>
    <property type="match status" value="1"/>
</dbReference>
<dbReference type="InterPro" id="IPR004027">
    <property type="entry name" value="SEC_C_motif"/>
</dbReference>
<dbReference type="OrthoDB" id="1551443at2"/>
<organism evidence="1 2">
    <name type="scientific">Sphingomonas naasensis</name>
    <dbReference type="NCBI Taxonomy" id="1344951"/>
    <lineage>
        <taxon>Bacteria</taxon>
        <taxon>Pseudomonadati</taxon>
        <taxon>Pseudomonadota</taxon>
        <taxon>Alphaproteobacteria</taxon>
        <taxon>Sphingomonadales</taxon>
        <taxon>Sphingomonadaceae</taxon>
        <taxon>Sphingomonas</taxon>
    </lineage>
</organism>
<dbReference type="AlphaFoldDB" id="A0A4S1WRS9"/>
<dbReference type="EMBL" id="SRXU01000001">
    <property type="protein sequence ID" value="TGX46084.1"/>
    <property type="molecule type" value="Genomic_DNA"/>
</dbReference>
<reference evidence="1 2" key="1">
    <citation type="submission" date="2019-04" db="EMBL/GenBank/DDBJ databases">
        <title>Sphingomonas psychrotolerans sp. nov., isolated from soil in the Tianshan Mountains, Xinjiang, China.</title>
        <authorList>
            <person name="Luo Y."/>
            <person name="Sheng H."/>
        </authorList>
    </citation>
    <scope>NUCLEOTIDE SEQUENCE [LARGE SCALE GENOMIC DNA]</scope>
    <source>
        <strain evidence="1 2">KIS18-15</strain>
    </source>
</reference>
<dbReference type="SUPFAM" id="SSF103642">
    <property type="entry name" value="Sec-C motif"/>
    <property type="match status" value="1"/>
</dbReference>
<dbReference type="RefSeq" id="WP_135982551.1">
    <property type="nucleotide sequence ID" value="NZ_JAASQM010000001.1"/>
</dbReference>
<dbReference type="Proteomes" id="UP000309848">
    <property type="component" value="Unassembled WGS sequence"/>
</dbReference>